<evidence type="ECO:0000313" key="2">
    <source>
        <dbReference type="EMBL" id="MEW2364700.1"/>
    </source>
</evidence>
<dbReference type="InterPro" id="IPR025164">
    <property type="entry name" value="Toastrack_DUF4097"/>
</dbReference>
<comment type="caution">
    <text evidence="2">The sequence shown here is derived from an EMBL/GenBank/DDBJ whole genome shotgun (WGS) entry which is preliminary data.</text>
</comment>
<organism evidence="2 3">
    <name type="scientific">Streptomyces huasconensis</name>
    <dbReference type="NCBI Taxonomy" id="1854574"/>
    <lineage>
        <taxon>Bacteria</taxon>
        <taxon>Bacillati</taxon>
        <taxon>Actinomycetota</taxon>
        <taxon>Actinomycetes</taxon>
        <taxon>Kitasatosporales</taxon>
        <taxon>Streptomycetaceae</taxon>
        <taxon>Streptomyces</taxon>
    </lineage>
</organism>
<dbReference type="Proteomes" id="UP001553843">
    <property type="component" value="Unassembled WGS sequence"/>
</dbReference>
<proteinExistence type="predicted"/>
<keyword evidence="3" id="KW-1185">Reference proteome</keyword>
<evidence type="ECO:0000313" key="3">
    <source>
        <dbReference type="Proteomes" id="UP001553843"/>
    </source>
</evidence>
<dbReference type="EMBL" id="JBEYRS010000009">
    <property type="protein sequence ID" value="MEW2364700.1"/>
    <property type="molecule type" value="Genomic_DNA"/>
</dbReference>
<gene>
    <name evidence="2" type="ORF">AB0887_22505</name>
</gene>
<name>A0ABV3LZ11_9ACTN</name>
<dbReference type="RefSeq" id="WP_359781330.1">
    <property type="nucleotide sequence ID" value="NZ_JBEYRR010000009.1"/>
</dbReference>
<sequence>MPAFDTPEPITATLSIESGTFRVTAGDGASTVVDVRPNSADREADVRAAERTRVEFANGKLLVKGVKERPPFAKGSSVDVEITLPAGSEVRATAAMAHFSAKGRLGDCEVKTSAGDIQLEQAGTLRLTTGYGDISVGRANGEAHATTGSGELRLAEVKGAATVKNSNGVTDLGEIEGELSVKAANGSVAVERAAADVTVKTANGAIRIGELACGTAVLETAAGQVEFGVREGTAAWLDVRTRAGVVRNALEESEAPAEPVDTLKVRARTGMGDIAIHRA</sequence>
<protein>
    <submittedName>
        <fullName evidence="2">DUF4097 family beta strand repeat-containing protein</fullName>
    </submittedName>
</protein>
<evidence type="ECO:0000259" key="1">
    <source>
        <dbReference type="Pfam" id="PF13349"/>
    </source>
</evidence>
<feature type="domain" description="DUF4097" evidence="1">
    <location>
        <begin position="73"/>
        <end position="208"/>
    </location>
</feature>
<accession>A0ABV3LZ11</accession>
<dbReference type="Pfam" id="PF13349">
    <property type="entry name" value="DUF4097"/>
    <property type="match status" value="1"/>
</dbReference>
<reference evidence="2 3" key="1">
    <citation type="submission" date="2024-06" db="EMBL/GenBank/DDBJ databases">
        <title>The Natural Products Discovery Center: Release of the First 8490 Sequenced Strains for Exploring Actinobacteria Biosynthetic Diversity.</title>
        <authorList>
            <person name="Kalkreuter E."/>
            <person name="Kautsar S.A."/>
            <person name="Yang D."/>
            <person name="Bader C.D."/>
            <person name="Teijaro C.N."/>
            <person name="Fluegel L."/>
            <person name="Davis C.M."/>
            <person name="Simpson J.R."/>
            <person name="Lauterbach L."/>
            <person name="Steele A.D."/>
            <person name="Gui C."/>
            <person name="Meng S."/>
            <person name="Li G."/>
            <person name="Viehrig K."/>
            <person name="Ye F."/>
            <person name="Su P."/>
            <person name="Kiefer A.F."/>
            <person name="Nichols A."/>
            <person name="Cepeda A.J."/>
            <person name="Yan W."/>
            <person name="Fan B."/>
            <person name="Jiang Y."/>
            <person name="Adhikari A."/>
            <person name="Zheng C.-J."/>
            <person name="Schuster L."/>
            <person name="Cowan T.M."/>
            <person name="Smanski M.J."/>
            <person name="Chevrette M.G."/>
            <person name="De Carvalho L.P.S."/>
            <person name="Shen B."/>
        </authorList>
    </citation>
    <scope>NUCLEOTIDE SEQUENCE [LARGE SCALE GENOMIC DNA]</scope>
    <source>
        <strain evidence="2 3">NPDC047833</strain>
    </source>
</reference>